<dbReference type="Proteomes" id="UP000225833">
    <property type="component" value="Unassembled WGS sequence"/>
</dbReference>
<feature type="transmembrane region" description="Helical" evidence="1">
    <location>
        <begin position="33"/>
        <end position="58"/>
    </location>
</feature>
<accession>A0A2D0IMG4</accession>
<evidence type="ECO:0000313" key="2">
    <source>
        <dbReference type="EMBL" id="PHM22920.1"/>
    </source>
</evidence>
<sequence>MTIWNTFWLLLVIFVVSLMVAKSSKPTWYRTIATAIASLIGGGIGFALIGSAFFYFVFSSDCDRKIGEFYESKGSLCYGAREINTLTGKGDKDDAVIMKYAILDKDKALVYPHKMETHIIYAEDGELKFSPYDNYKLVQKLHEEYEKPVTSNVDYECRGSASKRYFYVLTAPQKQNNGGAYALCYKGVDYTQTLAEQSGKKGLAGDGLRITSTWKLNDYEIMYVALYNENTGAAVIEMVAIDAAGKIRSSSNLIDKDRDMPNSDPDGSFNIVGIAKSKNQFNRIYFNLIDATNVTLYQFEALPSIISTRATAKFFAHGAGFWVGNSGNVSVSQSYVSPETGRYEVNVLLNKNGKEICRLDDSKNYLLSDQQCIK</sequence>
<keyword evidence="1" id="KW-0812">Transmembrane</keyword>
<reference evidence="3 5" key="2">
    <citation type="submission" date="2021-03" db="EMBL/GenBank/DDBJ databases">
        <title>Complete Genome Sequence Data of Xenorhabdus budapestensis strain C72, a Candidate Biological Control Agent, from China.</title>
        <authorList>
            <person name="LI B."/>
            <person name="WANG S."/>
            <person name="QIU D."/>
        </authorList>
    </citation>
    <scope>NUCLEOTIDE SEQUENCE [LARGE SCALE GENOMIC DNA]</scope>
    <source>
        <strain evidence="3 5">C-7-2</strain>
    </source>
</reference>
<evidence type="ECO:0000313" key="3">
    <source>
        <dbReference type="EMBL" id="QTL38807.1"/>
    </source>
</evidence>
<dbReference type="EMBL" id="NIBS01000048">
    <property type="protein sequence ID" value="PHM22920.1"/>
    <property type="molecule type" value="Genomic_DNA"/>
</dbReference>
<reference evidence="2 4" key="1">
    <citation type="journal article" date="2017" name="Nat. Microbiol.">
        <title>Natural product diversity associated with the nematode symbionts Photorhabdus and Xenorhabdus.</title>
        <authorList>
            <person name="Tobias N.J."/>
            <person name="Wolff H."/>
            <person name="Djahanschiri B."/>
            <person name="Grundmann F."/>
            <person name="Kronenwerth M."/>
            <person name="Shi Y.M."/>
            <person name="Simonyi S."/>
            <person name="Grun P."/>
            <person name="Shapiro-Ilan D."/>
            <person name="Pidot S.J."/>
            <person name="Stinear T.P."/>
            <person name="Ebersberger I."/>
            <person name="Bode H.B."/>
        </authorList>
    </citation>
    <scope>NUCLEOTIDE SEQUENCE [LARGE SCALE GENOMIC DNA]</scope>
    <source>
        <strain evidence="2 4">DSM 16342</strain>
    </source>
</reference>
<dbReference type="RefSeq" id="WP_099137430.1">
    <property type="nucleotide sequence ID" value="NZ_CAWNNJ010000117.1"/>
</dbReference>
<evidence type="ECO:0000313" key="4">
    <source>
        <dbReference type="Proteomes" id="UP000225833"/>
    </source>
</evidence>
<protein>
    <submittedName>
        <fullName evidence="2">Uncharacterized protein</fullName>
    </submittedName>
</protein>
<dbReference type="EMBL" id="CP072455">
    <property type="protein sequence ID" value="QTL38807.1"/>
    <property type="molecule type" value="Genomic_DNA"/>
</dbReference>
<keyword evidence="1" id="KW-0472">Membrane</keyword>
<dbReference type="OrthoDB" id="9905954at2"/>
<dbReference type="Proteomes" id="UP000665047">
    <property type="component" value="Chromosome"/>
</dbReference>
<gene>
    <name evidence="3" type="ORF">HGO23_13080</name>
    <name evidence="2" type="ORF">Xbud_03691</name>
</gene>
<keyword evidence="5" id="KW-1185">Reference proteome</keyword>
<keyword evidence="1" id="KW-1133">Transmembrane helix</keyword>
<name>A0A2D0IMG4_XENBU</name>
<evidence type="ECO:0000313" key="5">
    <source>
        <dbReference type="Proteomes" id="UP000665047"/>
    </source>
</evidence>
<proteinExistence type="predicted"/>
<dbReference type="AlphaFoldDB" id="A0A2D0IMG4"/>
<organism evidence="2 4">
    <name type="scientific">Xenorhabdus budapestensis</name>
    <dbReference type="NCBI Taxonomy" id="290110"/>
    <lineage>
        <taxon>Bacteria</taxon>
        <taxon>Pseudomonadati</taxon>
        <taxon>Pseudomonadota</taxon>
        <taxon>Gammaproteobacteria</taxon>
        <taxon>Enterobacterales</taxon>
        <taxon>Morganellaceae</taxon>
        <taxon>Xenorhabdus</taxon>
    </lineage>
</organism>
<evidence type="ECO:0000256" key="1">
    <source>
        <dbReference type="SAM" id="Phobius"/>
    </source>
</evidence>